<gene>
    <name evidence="2" type="ORF">FDA38_21940</name>
</gene>
<dbReference type="GO" id="GO:0016747">
    <property type="term" value="F:acyltransferase activity, transferring groups other than amino-acyl groups"/>
    <property type="evidence" value="ECO:0007669"/>
    <property type="project" value="InterPro"/>
</dbReference>
<evidence type="ECO:0000313" key="2">
    <source>
        <dbReference type="EMBL" id="TKK77792.1"/>
    </source>
</evidence>
<feature type="domain" description="N-acetyltransferase" evidence="1">
    <location>
        <begin position="2"/>
        <end position="137"/>
    </location>
</feature>
<comment type="caution">
    <text evidence="2">The sequence shown here is derived from an EMBL/GenBank/DDBJ whole genome shotgun (WGS) entry which is preliminary data.</text>
</comment>
<keyword evidence="2" id="KW-0808">Transferase</keyword>
<proteinExistence type="predicted"/>
<dbReference type="EMBL" id="SZPZ01000003">
    <property type="protein sequence ID" value="TKK77792.1"/>
    <property type="molecule type" value="Genomic_DNA"/>
</dbReference>
<evidence type="ECO:0000313" key="3">
    <source>
        <dbReference type="Proteomes" id="UP000305836"/>
    </source>
</evidence>
<accession>A0A4U3LQ30</accession>
<dbReference type="InterPro" id="IPR000182">
    <property type="entry name" value="GNAT_dom"/>
</dbReference>
<name>A0A4U3LQ30_9ACTN</name>
<protein>
    <submittedName>
        <fullName evidence="2">GNAT family N-acetyltransferase</fullName>
    </submittedName>
</protein>
<dbReference type="RefSeq" id="WP_137255963.1">
    <property type="nucleotide sequence ID" value="NZ_JBHSPQ010000002.1"/>
</dbReference>
<dbReference type="Gene3D" id="3.40.630.30">
    <property type="match status" value="1"/>
</dbReference>
<dbReference type="InterPro" id="IPR016181">
    <property type="entry name" value="Acyl_CoA_acyltransferase"/>
</dbReference>
<dbReference type="SUPFAM" id="SSF55729">
    <property type="entry name" value="Acyl-CoA N-acyltransferases (Nat)"/>
    <property type="match status" value="1"/>
</dbReference>
<organism evidence="2 3">
    <name type="scientific">Kribbella jiaozuonensis</name>
    <dbReference type="NCBI Taxonomy" id="2575441"/>
    <lineage>
        <taxon>Bacteria</taxon>
        <taxon>Bacillati</taxon>
        <taxon>Actinomycetota</taxon>
        <taxon>Actinomycetes</taxon>
        <taxon>Propionibacteriales</taxon>
        <taxon>Kribbellaceae</taxon>
        <taxon>Kribbella</taxon>
    </lineage>
</organism>
<evidence type="ECO:0000259" key="1">
    <source>
        <dbReference type="PROSITE" id="PS51186"/>
    </source>
</evidence>
<reference evidence="2 3" key="1">
    <citation type="submission" date="2019-04" db="EMBL/GenBank/DDBJ databases">
        <title>Kribbella sp. NEAU-THZ 27 nov., a novel actinomycete isolated from soil.</title>
        <authorList>
            <person name="Duan L."/>
        </authorList>
    </citation>
    <scope>NUCLEOTIDE SEQUENCE [LARGE SCALE GENOMIC DNA]</scope>
    <source>
        <strain evidence="3">NEAU-THZ27</strain>
    </source>
</reference>
<keyword evidence="3" id="KW-1185">Reference proteome</keyword>
<dbReference type="OrthoDB" id="9775595at2"/>
<dbReference type="Proteomes" id="UP000305836">
    <property type="component" value="Unassembled WGS sequence"/>
</dbReference>
<dbReference type="AlphaFoldDB" id="A0A4U3LQ30"/>
<dbReference type="Pfam" id="PF13508">
    <property type="entry name" value="Acetyltransf_7"/>
    <property type="match status" value="1"/>
</dbReference>
<dbReference type="CDD" id="cd04301">
    <property type="entry name" value="NAT_SF"/>
    <property type="match status" value="1"/>
</dbReference>
<sequence>MTEIRDYRDTDAASWLRCRLLSFFGTEYYDDVVVDRPVFSNPAHRVVAVENDAVVGLMDVEIFADRATIDVLAIHPDHQRRGLATQLLDAVLPRLRGGVLDAWTRGDASANSWYQRSGFTENFRYLHVYKSWQDAADGFETPEGLGKPVSAFMHAPIELEASMRSRFARVHVCRQYVRSL</sequence>
<dbReference type="PROSITE" id="PS51186">
    <property type="entry name" value="GNAT"/>
    <property type="match status" value="1"/>
</dbReference>